<feature type="region of interest" description="Disordered" evidence="1">
    <location>
        <begin position="1"/>
        <end position="115"/>
    </location>
</feature>
<dbReference type="STRING" id="796604.A0A2X0NLM0"/>
<dbReference type="EMBL" id="FQNC01000011">
    <property type="protein sequence ID" value="SGY12526.1"/>
    <property type="molecule type" value="Genomic_DNA"/>
</dbReference>
<evidence type="ECO:0000256" key="1">
    <source>
        <dbReference type="SAM" id="MobiDB-lite"/>
    </source>
</evidence>
<keyword evidence="3" id="KW-1185">Reference proteome</keyword>
<feature type="compositionally biased region" description="Polar residues" evidence="1">
    <location>
        <begin position="1"/>
        <end position="10"/>
    </location>
</feature>
<dbReference type="AlphaFoldDB" id="A0A2X0NLM0"/>
<sequence>MCSVSESEQGAMNIDEGPMAVDRPNRTNKVPADRSDFEGTQSVAPEEGSCLDSEGDGTDRLSDSEWSVNYDEETSDDEGTGFHRRHRDWSDDSDSVADSNLDDDAPGRDERVRLDSTAPKEQVACLSFSDLAMYNLCKRQKVSHTAYAALVQLMQAPSFDPRALPKAFATLEKKAKSNLRQSTILQHTVPVEATDLNLTGEKQVTRTGETRVYSLSTEEQLRIKILETPHLLGRLHTGMGVHTDTRSNAWEGDVWAESIGANRGDYPVEVEKRPVEGKERERSTRMERPGTATLARRRLQTAAGERTKRHETARDGWTVETARPIPDPTWPDQIGALTKLNPIPYPTGDRIHPGCFVKYDVPDDGIGSRTFIGRIKTIQRTPSPVAAGDGNNGDHNLRHDYPRHLVIRIQRLLMADEITSYVASRLGPTAVPPSASAYCEQMGLSGSSRRRFLCLDTFDTVTLASIQKRLTGPAIIKEGDVSPPRGLFVDTLLALREIATAGSRKPSLIAAKHLPKTIAELEIEAGEIDPDILEVHRDREIVVVMALYNDAFATFRSTHNTTGGCYGDLLGLPKSDRDRMDNRLVLCFTPHGIKFDDAVAPVLEEMRRLTTDGFAHKDPSGEDVRVFVKILGGRFDLPEALKNAEVLSHGAECCCRFCGVTKEDYAAMAAGDINALERKRSQEASVQQRANISAAVPRAQAALRRACGLTGAVPLFEKAGIALDPHRQFPVEPYHLLAGLSGDRVIPAVMAVLSLEGRAIFSRVRTANPPYRMEVEGNFSRIGNPKHYARFTASDKLRFVSVAPLILALAIRETNDPKKFVNAQALPALKKSQTRLRSGKLISTHLGVLELALDTLKTFAELNSIVFDASQDYGTLLNCSAALDEAIHRISKQHEALTNRRDVCQSFLRHIVILQALSGAANGQGSARLKELMEAIRLEAPGCLRLVKGELEGTDDGVDGVLPTSDRPTALSIPQRIERIYLSKNWTQNRIEQSEFPPTLFNVATDKHRAFALSVRQAYMKSYEIALTSFATPERGKVQYYEKVVCDDRILERLVTINVGDFVCFAAPEDEPHFLYAFARVDGIMVSRSERNVPRLFFVIEWMSQKWKTLPLLGLTPVVSFKHTAEKRNKKLPRVVGPDMLMSNEKPQLFHNYTSLGLTINNPYALSTI</sequence>
<evidence type="ECO:0000313" key="2">
    <source>
        <dbReference type="EMBL" id="SGY12526.1"/>
    </source>
</evidence>
<name>A0A2X0NLM0_9BASI</name>
<evidence type="ECO:0000313" key="3">
    <source>
        <dbReference type="Proteomes" id="UP000249464"/>
    </source>
</evidence>
<dbReference type="Proteomes" id="UP000249464">
    <property type="component" value="Unassembled WGS sequence"/>
</dbReference>
<feature type="compositionally biased region" description="Basic and acidic residues" evidence="1">
    <location>
        <begin position="105"/>
        <end position="114"/>
    </location>
</feature>
<reference evidence="2 3" key="1">
    <citation type="submission" date="2016-11" db="EMBL/GenBank/DDBJ databases">
        <authorList>
            <person name="Jaros S."/>
            <person name="Januszkiewicz K."/>
            <person name="Wedrychowicz H."/>
        </authorList>
    </citation>
    <scope>NUCLEOTIDE SEQUENCE [LARGE SCALE GENOMIC DNA]</scope>
</reference>
<accession>A0A2X0NLM0</accession>
<proteinExistence type="predicted"/>
<feature type="compositionally biased region" description="Acidic residues" evidence="1">
    <location>
        <begin position="91"/>
        <end position="104"/>
    </location>
</feature>
<gene>
    <name evidence="2" type="primary">BQ5605_C011g06534</name>
    <name evidence="2" type="ORF">BQ5605_C011G06534</name>
</gene>
<feature type="compositionally biased region" description="Acidic residues" evidence="1">
    <location>
        <begin position="70"/>
        <end position="79"/>
    </location>
</feature>
<protein>
    <submittedName>
        <fullName evidence="2">BQ5605_C011g06534 protein</fullName>
    </submittedName>
</protein>
<organism evidence="2 3">
    <name type="scientific">Microbotryum silenes-dioicae</name>
    <dbReference type="NCBI Taxonomy" id="796604"/>
    <lineage>
        <taxon>Eukaryota</taxon>
        <taxon>Fungi</taxon>
        <taxon>Dikarya</taxon>
        <taxon>Basidiomycota</taxon>
        <taxon>Pucciniomycotina</taxon>
        <taxon>Microbotryomycetes</taxon>
        <taxon>Microbotryales</taxon>
        <taxon>Microbotryaceae</taxon>
        <taxon>Microbotryum</taxon>
    </lineage>
</organism>